<evidence type="ECO:0000256" key="11">
    <source>
        <dbReference type="SAM" id="Phobius"/>
    </source>
</evidence>
<dbReference type="EMBL" id="JBHTIC010000008">
    <property type="protein sequence ID" value="MFD0762461.1"/>
    <property type="molecule type" value="Genomic_DNA"/>
</dbReference>
<keyword evidence="13" id="KW-1185">Reference proteome</keyword>
<dbReference type="Pfam" id="PF02699">
    <property type="entry name" value="YajC"/>
    <property type="match status" value="1"/>
</dbReference>
<evidence type="ECO:0000256" key="1">
    <source>
        <dbReference type="ARBA" id="ARBA00004162"/>
    </source>
</evidence>
<keyword evidence="8 11" id="KW-1133">Transmembrane helix</keyword>
<evidence type="ECO:0000256" key="4">
    <source>
        <dbReference type="ARBA" id="ARBA00022448"/>
    </source>
</evidence>
<feature type="transmembrane region" description="Helical" evidence="11">
    <location>
        <begin position="12"/>
        <end position="32"/>
    </location>
</feature>
<gene>
    <name evidence="12" type="primary">yajC</name>
    <name evidence="12" type="ORF">ACFQZW_10240</name>
</gene>
<name>A0ABW2Z6P4_9FLAO</name>
<organism evidence="12 13">
    <name type="scientific">Lutibacter aestuarii</name>
    <dbReference type="NCBI Taxonomy" id="861111"/>
    <lineage>
        <taxon>Bacteria</taxon>
        <taxon>Pseudomonadati</taxon>
        <taxon>Bacteroidota</taxon>
        <taxon>Flavobacteriia</taxon>
        <taxon>Flavobacteriales</taxon>
        <taxon>Flavobacteriaceae</taxon>
        <taxon>Lutibacter</taxon>
    </lineage>
</organism>
<proteinExistence type="inferred from homology"/>
<dbReference type="PANTHER" id="PTHR33909:SF1">
    <property type="entry name" value="SEC TRANSLOCON ACCESSORY COMPLEX SUBUNIT YAJC"/>
    <property type="match status" value="1"/>
</dbReference>
<comment type="caution">
    <text evidence="12">The sequence shown here is derived from an EMBL/GenBank/DDBJ whole genome shotgun (WGS) entry which is preliminary data.</text>
</comment>
<keyword evidence="7" id="KW-0653">Protein transport</keyword>
<evidence type="ECO:0000313" key="12">
    <source>
        <dbReference type="EMBL" id="MFD0762461.1"/>
    </source>
</evidence>
<evidence type="ECO:0000256" key="2">
    <source>
        <dbReference type="ARBA" id="ARBA00006742"/>
    </source>
</evidence>
<evidence type="ECO:0000256" key="6">
    <source>
        <dbReference type="ARBA" id="ARBA00022692"/>
    </source>
</evidence>
<accession>A0ABW2Z6P4</accession>
<dbReference type="SMART" id="SM01323">
    <property type="entry name" value="YajC"/>
    <property type="match status" value="1"/>
</dbReference>
<evidence type="ECO:0000256" key="10">
    <source>
        <dbReference type="ARBA" id="ARBA00023136"/>
    </source>
</evidence>
<evidence type="ECO:0000256" key="7">
    <source>
        <dbReference type="ARBA" id="ARBA00022927"/>
    </source>
</evidence>
<keyword evidence="6 11" id="KW-0812">Transmembrane</keyword>
<dbReference type="InterPro" id="IPR003849">
    <property type="entry name" value="Preprotein_translocase_YajC"/>
</dbReference>
<evidence type="ECO:0000256" key="5">
    <source>
        <dbReference type="ARBA" id="ARBA00022475"/>
    </source>
</evidence>
<comment type="similarity">
    <text evidence="2">Belongs to the YajC family.</text>
</comment>
<evidence type="ECO:0000256" key="8">
    <source>
        <dbReference type="ARBA" id="ARBA00022989"/>
    </source>
</evidence>
<reference evidence="13" key="1">
    <citation type="journal article" date="2019" name="Int. J. Syst. Evol. Microbiol.">
        <title>The Global Catalogue of Microorganisms (GCM) 10K type strain sequencing project: providing services to taxonomists for standard genome sequencing and annotation.</title>
        <authorList>
            <consortium name="The Broad Institute Genomics Platform"/>
            <consortium name="The Broad Institute Genome Sequencing Center for Infectious Disease"/>
            <person name="Wu L."/>
            <person name="Ma J."/>
        </authorList>
    </citation>
    <scope>NUCLEOTIDE SEQUENCE [LARGE SCALE GENOMIC DNA]</scope>
    <source>
        <strain evidence="13">CCUG 60022</strain>
    </source>
</reference>
<evidence type="ECO:0000256" key="9">
    <source>
        <dbReference type="ARBA" id="ARBA00023010"/>
    </source>
</evidence>
<sequence length="107" mass="11936">MYTTIFLQTGGGSTLTGMLPFLLMFVVIYLFMIRPQMKRAKNEKQFQSSIAKGNKIVTTSGIHGKIVDIVDSDNTVIIETGAGKIKFERSSISMELSKKYQPAIEKK</sequence>
<evidence type="ECO:0000256" key="3">
    <source>
        <dbReference type="ARBA" id="ARBA00014962"/>
    </source>
</evidence>
<dbReference type="Proteomes" id="UP001597032">
    <property type="component" value="Unassembled WGS sequence"/>
</dbReference>
<dbReference type="PANTHER" id="PTHR33909">
    <property type="entry name" value="SEC TRANSLOCON ACCESSORY COMPLEX SUBUNIT YAJC"/>
    <property type="match status" value="1"/>
</dbReference>
<keyword evidence="4" id="KW-0813">Transport</keyword>
<dbReference type="PRINTS" id="PR01853">
    <property type="entry name" value="YAJCTRNLCASE"/>
</dbReference>
<comment type="subcellular location">
    <subcellularLocation>
        <location evidence="1">Cell membrane</location>
        <topology evidence="1">Single-pass membrane protein</topology>
    </subcellularLocation>
</comment>
<keyword evidence="10 11" id="KW-0472">Membrane</keyword>
<dbReference type="RefSeq" id="WP_298263127.1">
    <property type="nucleotide sequence ID" value="NZ_JBHTIC010000008.1"/>
</dbReference>
<dbReference type="NCBIfam" id="TIGR00739">
    <property type="entry name" value="yajC"/>
    <property type="match status" value="1"/>
</dbReference>
<keyword evidence="5" id="KW-1003">Cell membrane</keyword>
<evidence type="ECO:0000313" key="13">
    <source>
        <dbReference type="Proteomes" id="UP001597032"/>
    </source>
</evidence>
<keyword evidence="9" id="KW-0811">Translocation</keyword>
<protein>
    <recommendedName>
        <fullName evidence="3">Sec translocon accessory complex subunit YajC</fullName>
    </recommendedName>
</protein>